<keyword evidence="2" id="KW-1133">Transmembrane helix</keyword>
<gene>
    <name evidence="4" type="ORF">AKAW2_10330A</name>
</gene>
<protein>
    <submittedName>
        <fullName evidence="4">Uncharacterized protein</fullName>
    </submittedName>
</protein>
<feature type="region of interest" description="Disordered" evidence="1">
    <location>
        <begin position="24"/>
        <end position="48"/>
    </location>
</feature>
<dbReference type="EMBL" id="AP024425">
    <property type="protein sequence ID" value="BCR93284.1"/>
    <property type="molecule type" value="Genomic_DNA"/>
</dbReference>
<evidence type="ECO:0000313" key="4">
    <source>
        <dbReference type="EMBL" id="BCR93284.1"/>
    </source>
</evidence>
<dbReference type="Proteomes" id="UP000661280">
    <property type="component" value="Chromosome 1"/>
</dbReference>
<evidence type="ECO:0000256" key="1">
    <source>
        <dbReference type="SAM" id="MobiDB-lite"/>
    </source>
</evidence>
<keyword evidence="3" id="KW-0732">Signal</keyword>
<keyword evidence="2" id="KW-0472">Membrane</keyword>
<reference evidence="4" key="1">
    <citation type="submission" date="2021-01" db="EMBL/GenBank/DDBJ databases">
        <authorList>
            <consortium name="Aspergillus luchuensis mut. kawachii IFO 4304 genome sequencing consortium"/>
            <person name="Kazuki M."/>
            <person name="Futagami T."/>
        </authorList>
    </citation>
    <scope>NUCLEOTIDE SEQUENCE</scope>
    <source>
        <strain evidence="4">IFO 4308</strain>
    </source>
</reference>
<evidence type="ECO:0000256" key="2">
    <source>
        <dbReference type="SAM" id="Phobius"/>
    </source>
</evidence>
<dbReference type="KEGG" id="aluc:AKAW2_10330A"/>
<feature type="chain" id="PRO_5031511968" evidence="3">
    <location>
        <begin position="23"/>
        <end position="117"/>
    </location>
</feature>
<keyword evidence="2" id="KW-0812">Transmembrane</keyword>
<proteinExistence type="predicted"/>
<feature type="signal peptide" evidence="3">
    <location>
        <begin position="1"/>
        <end position="22"/>
    </location>
</feature>
<reference evidence="4" key="2">
    <citation type="submission" date="2021-02" db="EMBL/GenBank/DDBJ databases">
        <title>Aspergillus luchuensis mut. kawachii IFO 4304 genome sequence.</title>
        <authorList>
            <person name="Mori K."/>
            <person name="Kadooka C."/>
            <person name="Goto M."/>
            <person name="Futagami T."/>
        </authorList>
    </citation>
    <scope>NUCLEOTIDE SEQUENCE</scope>
    <source>
        <strain evidence="4">IFO 4308</strain>
    </source>
</reference>
<feature type="transmembrane region" description="Helical" evidence="2">
    <location>
        <begin position="97"/>
        <end position="116"/>
    </location>
</feature>
<dbReference type="AlphaFoldDB" id="A0A7R7VYV3"/>
<feature type="compositionally biased region" description="Low complexity" evidence="1">
    <location>
        <begin position="30"/>
        <end position="39"/>
    </location>
</feature>
<evidence type="ECO:0000256" key="3">
    <source>
        <dbReference type="SAM" id="SignalP"/>
    </source>
</evidence>
<dbReference type="RefSeq" id="XP_041537050.1">
    <property type="nucleotide sequence ID" value="XM_041685991.1"/>
</dbReference>
<name>A0A7R7VYV3_ASPKA</name>
<keyword evidence="5" id="KW-1185">Reference proteome</keyword>
<sequence>MPALTSFDISYFFFLLSQASQGQEPRQEIESGSSESFNGGSVGEDKTEMESWVLGTGYTASDRKLTQERERKEGTGRRIVETTDRERVFGSYSGSDLPGLILFFSSSVLFFSVLVLD</sequence>
<dbReference type="GeneID" id="64954609"/>
<accession>A0A7R7VYV3</accession>
<organism evidence="4 5">
    <name type="scientific">Aspergillus kawachii</name>
    <name type="common">White koji mold</name>
    <name type="synonym">Aspergillus awamori var. kawachi</name>
    <dbReference type="NCBI Taxonomy" id="1069201"/>
    <lineage>
        <taxon>Eukaryota</taxon>
        <taxon>Fungi</taxon>
        <taxon>Dikarya</taxon>
        <taxon>Ascomycota</taxon>
        <taxon>Pezizomycotina</taxon>
        <taxon>Eurotiomycetes</taxon>
        <taxon>Eurotiomycetidae</taxon>
        <taxon>Eurotiales</taxon>
        <taxon>Aspergillaceae</taxon>
        <taxon>Aspergillus</taxon>
        <taxon>Aspergillus subgen. Circumdati</taxon>
    </lineage>
</organism>
<dbReference type="OrthoDB" id="10463382at2759"/>
<evidence type="ECO:0000313" key="5">
    <source>
        <dbReference type="Proteomes" id="UP000661280"/>
    </source>
</evidence>